<accession>A0A6M3LN73</accession>
<organism evidence="1">
    <name type="scientific">viral metagenome</name>
    <dbReference type="NCBI Taxonomy" id="1070528"/>
    <lineage>
        <taxon>unclassified sequences</taxon>
        <taxon>metagenomes</taxon>
        <taxon>organismal metagenomes</taxon>
    </lineage>
</organism>
<dbReference type="AlphaFoldDB" id="A0A6M3LN73"/>
<protein>
    <submittedName>
        <fullName evidence="1">Putative structural protein</fullName>
    </submittedName>
</protein>
<reference evidence="1" key="1">
    <citation type="submission" date="2020-03" db="EMBL/GenBank/DDBJ databases">
        <title>The deep terrestrial virosphere.</title>
        <authorList>
            <person name="Holmfeldt K."/>
            <person name="Nilsson E."/>
            <person name="Simone D."/>
            <person name="Lopez-Fernandez M."/>
            <person name="Wu X."/>
            <person name="de Brujin I."/>
            <person name="Lundin D."/>
            <person name="Andersson A."/>
            <person name="Bertilsson S."/>
            <person name="Dopson M."/>
        </authorList>
    </citation>
    <scope>NUCLEOTIDE SEQUENCE</scope>
    <source>
        <strain evidence="1">MM415B03833</strain>
    </source>
</reference>
<proteinExistence type="predicted"/>
<name>A0A6M3LN73_9ZZZZ</name>
<sequence length="170" mass="18148">MSKTLVKRFSLGNISELTVPSTTQAYPLGMRIQIEDDTERAIKEFVYVKAHDALTAYVPLILTYGSTSGSEVTTAATAKLSTYQRIVVPQVAFTSSSYYGFVQVKGDATITISSGNAVAGQVCQAYDDTCVDEGAATLTTYSFGMFTAARTGAGDVAIYLFDRMVVIDGA</sequence>
<evidence type="ECO:0000313" key="1">
    <source>
        <dbReference type="EMBL" id="QJA94521.1"/>
    </source>
</evidence>
<gene>
    <name evidence="1" type="ORF">MM415B03833_0006</name>
</gene>
<dbReference type="EMBL" id="MT143239">
    <property type="protein sequence ID" value="QJA94521.1"/>
    <property type="molecule type" value="Genomic_DNA"/>
</dbReference>